<dbReference type="AlphaFoldDB" id="A0AAW0MKI7"/>
<accession>A0AAW0MKI7</accession>
<dbReference type="GO" id="GO:0007018">
    <property type="term" value="P:microtubule-based movement"/>
    <property type="evidence" value="ECO:0007669"/>
    <property type="project" value="InterPro"/>
</dbReference>
<proteinExistence type="predicted"/>
<dbReference type="GO" id="GO:0005858">
    <property type="term" value="C:axonemal dynein complex"/>
    <property type="evidence" value="ECO:0007669"/>
    <property type="project" value="TreeGrafter"/>
</dbReference>
<protein>
    <recommendedName>
        <fullName evidence="1">Dynein heavy chain tail domain-containing protein</fullName>
    </recommendedName>
</protein>
<evidence type="ECO:0000259" key="1">
    <source>
        <dbReference type="Pfam" id="PF08385"/>
    </source>
</evidence>
<keyword evidence="3" id="KW-1185">Reference proteome</keyword>
<name>A0AAW0MKI7_9GOBI</name>
<dbReference type="InterPro" id="IPR026983">
    <property type="entry name" value="DHC"/>
</dbReference>
<sequence>MASTLENLSALEHIKVEGVEKIYSNYQTIVSSTKSKAYDVLDHRKLEFDSDFSDFQTQIQSLIRSLESLLDSWFEQAISVVKLLDLLSQFQSVSGLELKPFYLQILQKYHRELEQIRKTYQRQREDPPLGRNLPPFLFVSAAGLWRILWCRQLFSKMEAPMLLLKPRLDFLRGPELSRLVQFYNRTAVVLMQYELLHLQHWNQAAEGAPVLLRSSLLVRLQNQDLSVNLSPGVLEVLEEARWMKKMGLEVPTSVEKMSRRESHIRALKTRLLDLLQDFHSVLDQIPQALVPLLQTFISDVNSALSPGLTTLTWSSLNAQAFVDSVQRPLLQLKQVCKSVSDILDCRIGRLLQRISSTVLLILPETNPVTPEELLSSTERELNQTAAKLSW</sequence>
<dbReference type="GO" id="GO:0051959">
    <property type="term" value="F:dynein light intermediate chain binding"/>
    <property type="evidence" value="ECO:0007669"/>
    <property type="project" value="InterPro"/>
</dbReference>
<evidence type="ECO:0000313" key="3">
    <source>
        <dbReference type="Proteomes" id="UP001460270"/>
    </source>
</evidence>
<evidence type="ECO:0000313" key="2">
    <source>
        <dbReference type="EMBL" id="KAK7881267.1"/>
    </source>
</evidence>
<organism evidence="2 3">
    <name type="scientific">Mugilogobius chulae</name>
    <name type="common">yellowstripe goby</name>
    <dbReference type="NCBI Taxonomy" id="88201"/>
    <lineage>
        <taxon>Eukaryota</taxon>
        <taxon>Metazoa</taxon>
        <taxon>Chordata</taxon>
        <taxon>Craniata</taxon>
        <taxon>Vertebrata</taxon>
        <taxon>Euteleostomi</taxon>
        <taxon>Actinopterygii</taxon>
        <taxon>Neopterygii</taxon>
        <taxon>Teleostei</taxon>
        <taxon>Neoteleostei</taxon>
        <taxon>Acanthomorphata</taxon>
        <taxon>Gobiaria</taxon>
        <taxon>Gobiiformes</taxon>
        <taxon>Gobioidei</taxon>
        <taxon>Gobiidae</taxon>
        <taxon>Gobionellinae</taxon>
        <taxon>Mugilogobius</taxon>
    </lineage>
</organism>
<gene>
    <name evidence="2" type="ORF">WMY93_029676</name>
</gene>
<dbReference type="GO" id="GO:0045505">
    <property type="term" value="F:dynein intermediate chain binding"/>
    <property type="evidence" value="ECO:0007669"/>
    <property type="project" value="InterPro"/>
</dbReference>
<feature type="domain" description="Dynein heavy chain tail" evidence="1">
    <location>
        <begin position="1"/>
        <end position="321"/>
    </location>
</feature>
<dbReference type="InterPro" id="IPR013594">
    <property type="entry name" value="Dynein_heavy_tail"/>
</dbReference>
<dbReference type="Proteomes" id="UP001460270">
    <property type="component" value="Unassembled WGS sequence"/>
</dbReference>
<comment type="caution">
    <text evidence="2">The sequence shown here is derived from an EMBL/GenBank/DDBJ whole genome shotgun (WGS) entry which is preliminary data.</text>
</comment>
<reference evidence="3" key="1">
    <citation type="submission" date="2024-04" db="EMBL/GenBank/DDBJ databases">
        <title>Salinicola lusitanus LLJ914,a marine bacterium isolated from the Okinawa Trough.</title>
        <authorList>
            <person name="Li J."/>
        </authorList>
    </citation>
    <scope>NUCLEOTIDE SEQUENCE [LARGE SCALE GENOMIC DNA]</scope>
</reference>
<dbReference type="PANTHER" id="PTHR46532">
    <property type="entry name" value="MALE FERTILITY FACTOR KL5"/>
    <property type="match status" value="1"/>
</dbReference>
<dbReference type="PANTHER" id="PTHR46532:SF13">
    <property type="entry name" value="CYTOPLASMIC DYNEIN 1 HEAVY CHAIN 1"/>
    <property type="match status" value="1"/>
</dbReference>
<dbReference type="EMBL" id="JBBPFD010000022">
    <property type="protein sequence ID" value="KAK7881267.1"/>
    <property type="molecule type" value="Genomic_DNA"/>
</dbReference>
<dbReference type="Pfam" id="PF08385">
    <property type="entry name" value="DHC_N1"/>
    <property type="match status" value="1"/>
</dbReference>